<evidence type="ECO:0000256" key="1">
    <source>
        <dbReference type="ARBA" id="ARBA00009941"/>
    </source>
</evidence>
<dbReference type="Gene3D" id="3.40.50.1460">
    <property type="match status" value="1"/>
</dbReference>
<organism evidence="2 3">
    <name type="scientific">Peronospora destructor</name>
    <dbReference type="NCBI Taxonomy" id="86335"/>
    <lineage>
        <taxon>Eukaryota</taxon>
        <taxon>Sar</taxon>
        <taxon>Stramenopiles</taxon>
        <taxon>Oomycota</taxon>
        <taxon>Peronosporomycetes</taxon>
        <taxon>Peronosporales</taxon>
        <taxon>Peronosporaceae</taxon>
        <taxon>Peronospora</taxon>
    </lineage>
</organism>
<name>A0AAV0UNY5_9STRA</name>
<dbReference type="Pfam" id="PF01650">
    <property type="entry name" value="Peptidase_C13"/>
    <property type="match status" value="1"/>
</dbReference>
<comment type="caution">
    <text evidence="2">The sequence shown here is derived from an EMBL/GenBank/DDBJ whole genome shotgun (WGS) entry which is preliminary data.</text>
</comment>
<proteinExistence type="inferred from homology"/>
<dbReference type="AlphaFoldDB" id="A0AAV0UNY5"/>
<dbReference type="GO" id="GO:0006508">
    <property type="term" value="P:proteolysis"/>
    <property type="evidence" value="ECO:0007669"/>
    <property type="project" value="InterPro"/>
</dbReference>
<gene>
    <name evidence="2" type="ORF">PDE001_LOCUS6947</name>
</gene>
<evidence type="ECO:0000313" key="2">
    <source>
        <dbReference type="EMBL" id="CAI5738560.1"/>
    </source>
</evidence>
<reference evidence="2" key="1">
    <citation type="submission" date="2022-12" db="EMBL/GenBank/DDBJ databases">
        <authorList>
            <person name="Webb A."/>
        </authorList>
    </citation>
    <scope>NUCLEOTIDE SEQUENCE</scope>
    <source>
        <strain evidence="2">Pd1</strain>
    </source>
</reference>
<accession>A0AAV0UNY5</accession>
<dbReference type="EMBL" id="CANTFM010001341">
    <property type="protein sequence ID" value="CAI5738560.1"/>
    <property type="molecule type" value="Genomic_DNA"/>
</dbReference>
<dbReference type="GO" id="GO:0008233">
    <property type="term" value="F:peptidase activity"/>
    <property type="evidence" value="ECO:0007669"/>
    <property type="project" value="InterPro"/>
</dbReference>
<comment type="similarity">
    <text evidence="1">Belongs to the peptidase C13 family.</text>
</comment>
<dbReference type="InterPro" id="IPR001096">
    <property type="entry name" value="Peptidase_C13"/>
</dbReference>
<protein>
    <submittedName>
        <fullName evidence="2">Uncharacterized protein</fullName>
    </submittedName>
</protein>
<sequence>MFTALLTLSSVHAELWAVIVAYVKWLQQLPASIRSWHESNSFPGQHFNKRTLKDASHAIAQPEGIYKGNSPSAFNKKVLNIKLQMTGSLSALSTTALVETSSFAHEVDAHSCETEADDADNARYEIVQELMTYCPSMDEVSDKQINSWLDDLHSVNWMEDSNLTDLSDESLKMQVRRVKNVTLFLLLYRKYQ</sequence>
<evidence type="ECO:0000313" key="3">
    <source>
        <dbReference type="Proteomes" id="UP001162029"/>
    </source>
</evidence>
<keyword evidence="3" id="KW-1185">Reference proteome</keyword>
<dbReference type="Proteomes" id="UP001162029">
    <property type="component" value="Unassembled WGS sequence"/>
</dbReference>